<name>A0A8J2BJ72_9BACT</name>
<keyword evidence="2" id="KW-1185">Reference proteome</keyword>
<accession>A0A8J2BJ72</accession>
<organism evidence="1 2">
    <name type="scientific">Candidatus Methylacidithermus pantelleriae</name>
    <dbReference type="NCBI Taxonomy" id="2744239"/>
    <lineage>
        <taxon>Bacteria</taxon>
        <taxon>Pseudomonadati</taxon>
        <taxon>Verrucomicrobiota</taxon>
        <taxon>Methylacidiphilae</taxon>
        <taxon>Methylacidiphilales</taxon>
        <taxon>Methylacidiphilaceae</taxon>
        <taxon>Candidatus Methylacidithermus</taxon>
    </lineage>
</organism>
<proteinExistence type="predicted"/>
<reference evidence="1" key="1">
    <citation type="submission" date="2021-02" db="EMBL/GenBank/DDBJ databases">
        <authorList>
            <person name="Cremers G."/>
            <person name="Picone N."/>
        </authorList>
    </citation>
    <scope>NUCLEOTIDE SEQUENCE</scope>
    <source>
        <strain evidence="1">PQ17</strain>
    </source>
</reference>
<dbReference type="AlphaFoldDB" id="A0A8J2BJ72"/>
<dbReference type="EMBL" id="CAJNOB010000001">
    <property type="protein sequence ID" value="CAF0689117.1"/>
    <property type="molecule type" value="Genomic_DNA"/>
</dbReference>
<gene>
    <name evidence="1" type="ORF">MPNT_10116</name>
</gene>
<dbReference type="Proteomes" id="UP000663859">
    <property type="component" value="Unassembled WGS sequence"/>
</dbReference>
<evidence type="ECO:0000313" key="1">
    <source>
        <dbReference type="EMBL" id="CAF0689117.1"/>
    </source>
</evidence>
<evidence type="ECO:0000313" key="2">
    <source>
        <dbReference type="Proteomes" id="UP000663859"/>
    </source>
</evidence>
<comment type="caution">
    <text evidence="1">The sequence shown here is derived from an EMBL/GenBank/DDBJ whole genome shotgun (WGS) entry which is preliminary data.</text>
</comment>
<sequence>MLAKPPRHAPVSPLKRCLTGAVGIEINRGSSPLGSKGAAWAISRESAGSDRISMGRVESRRKRLLLMRAKKIARVCVQSGKPLVIERLNLRKRKLERESVDPVCARLLFFLRLAPRRSTIAQVPFVSRRSRGDRSRTPPTRLWWARSTPGAGRASSSYQGVATCVWPAEGWVSRKARRCGRW</sequence>
<protein>
    <submittedName>
        <fullName evidence="1">Uncharacterized protein</fullName>
    </submittedName>
</protein>